<dbReference type="Pfam" id="PF02082">
    <property type="entry name" value="Rrf2"/>
    <property type="match status" value="1"/>
</dbReference>
<name>A0A2J0LGL6_9BACT</name>
<dbReference type="InterPro" id="IPR036390">
    <property type="entry name" value="WH_DNA-bd_sf"/>
</dbReference>
<proteinExistence type="predicted"/>
<dbReference type="PANTHER" id="PTHR33221">
    <property type="entry name" value="WINGED HELIX-TURN-HELIX TRANSCRIPTIONAL REGULATOR, RRF2 FAMILY"/>
    <property type="match status" value="1"/>
</dbReference>
<protein>
    <recommendedName>
        <fullName evidence="3">Rrf2 family transcriptional regulator</fullName>
    </recommendedName>
</protein>
<dbReference type="EMBL" id="PFGP01000125">
    <property type="protein sequence ID" value="PIW66004.1"/>
    <property type="molecule type" value="Genomic_DNA"/>
</dbReference>
<dbReference type="GO" id="GO:0005829">
    <property type="term" value="C:cytosol"/>
    <property type="evidence" value="ECO:0007669"/>
    <property type="project" value="TreeGrafter"/>
</dbReference>
<dbReference type="InterPro" id="IPR000944">
    <property type="entry name" value="Tscrpt_reg_Rrf2"/>
</dbReference>
<comment type="caution">
    <text evidence="1">The sequence shown here is derived from an EMBL/GenBank/DDBJ whole genome shotgun (WGS) entry which is preliminary data.</text>
</comment>
<gene>
    <name evidence="1" type="ORF">COW11_05605</name>
</gene>
<dbReference type="InterPro" id="IPR036388">
    <property type="entry name" value="WH-like_DNA-bd_sf"/>
</dbReference>
<sequence>MKLITKDTDYAIRALCCIAKNKKKGDIACVTDLVKCLKIPKPFLRKILQALNKCGLLLSFKGPCGGFRLNKPADKIFITDIMQVFQGPFMLCEHTFKTGPCHDVKKCIFKKKLDAIGVYVKKELGTITIKDLIKGS</sequence>
<dbReference type="PANTHER" id="PTHR33221:SF14">
    <property type="entry name" value="HTH-TYPE TRANSCRIPTIONAL REGULATOR AQ_268-RELATED"/>
    <property type="match status" value="1"/>
</dbReference>
<evidence type="ECO:0000313" key="1">
    <source>
        <dbReference type="EMBL" id="PIW66004.1"/>
    </source>
</evidence>
<evidence type="ECO:0000313" key="2">
    <source>
        <dbReference type="Proteomes" id="UP000231267"/>
    </source>
</evidence>
<reference evidence="1 2" key="1">
    <citation type="submission" date="2017-09" db="EMBL/GenBank/DDBJ databases">
        <title>Depth-based differentiation of microbial function through sediment-hosted aquifers and enrichment of novel symbionts in the deep terrestrial subsurface.</title>
        <authorList>
            <person name="Probst A.J."/>
            <person name="Ladd B."/>
            <person name="Jarett J.K."/>
            <person name="Geller-Mcgrath D.E."/>
            <person name="Sieber C.M."/>
            <person name="Emerson J.B."/>
            <person name="Anantharaman K."/>
            <person name="Thomas B.C."/>
            <person name="Malmstrom R."/>
            <person name="Stieglmeier M."/>
            <person name="Klingl A."/>
            <person name="Woyke T."/>
            <person name="Ryan C.M."/>
            <person name="Banfield J.F."/>
        </authorList>
    </citation>
    <scope>NUCLEOTIDE SEQUENCE [LARGE SCALE GENOMIC DNA]</scope>
    <source>
        <strain evidence="1">CG12_big_fil_rev_8_21_14_0_65_43_15</strain>
    </source>
</reference>
<dbReference type="NCBIfam" id="TIGR00738">
    <property type="entry name" value="rrf2_super"/>
    <property type="match status" value="1"/>
</dbReference>
<dbReference type="PROSITE" id="PS01332">
    <property type="entry name" value="HTH_RRF2_1"/>
    <property type="match status" value="1"/>
</dbReference>
<dbReference type="Proteomes" id="UP000231267">
    <property type="component" value="Unassembled WGS sequence"/>
</dbReference>
<dbReference type="InterPro" id="IPR030489">
    <property type="entry name" value="TR_Rrf2-type_CS"/>
</dbReference>
<dbReference type="AlphaFoldDB" id="A0A2J0LGL6"/>
<dbReference type="PROSITE" id="PS51197">
    <property type="entry name" value="HTH_RRF2_2"/>
    <property type="match status" value="1"/>
</dbReference>
<dbReference type="SUPFAM" id="SSF46785">
    <property type="entry name" value="Winged helix' DNA-binding domain"/>
    <property type="match status" value="1"/>
</dbReference>
<organism evidence="1 2">
    <name type="scientific">Candidatus Taenaricola geysiri</name>
    <dbReference type="NCBI Taxonomy" id="1974752"/>
    <lineage>
        <taxon>Bacteria</taxon>
        <taxon>Pseudomonadati</taxon>
        <taxon>Candidatus Omnitrophota</taxon>
        <taxon>Candidatus Taenaricola</taxon>
    </lineage>
</organism>
<accession>A0A2J0LGL6</accession>
<dbReference type="Gene3D" id="1.10.10.10">
    <property type="entry name" value="Winged helix-like DNA-binding domain superfamily/Winged helix DNA-binding domain"/>
    <property type="match status" value="1"/>
</dbReference>
<dbReference type="GO" id="GO:0003700">
    <property type="term" value="F:DNA-binding transcription factor activity"/>
    <property type="evidence" value="ECO:0007669"/>
    <property type="project" value="TreeGrafter"/>
</dbReference>
<evidence type="ECO:0008006" key="3">
    <source>
        <dbReference type="Google" id="ProtNLM"/>
    </source>
</evidence>